<organism evidence="4">
    <name type="scientific">Photinus pyralis</name>
    <name type="common">Common eastern firefly</name>
    <name type="synonym">Lampyris pyralis</name>
    <dbReference type="NCBI Taxonomy" id="7054"/>
    <lineage>
        <taxon>Eukaryota</taxon>
        <taxon>Metazoa</taxon>
        <taxon>Ecdysozoa</taxon>
        <taxon>Arthropoda</taxon>
        <taxon>Hexapoda</taxon>
        <taxon>Insecta</taxon>
        <taxon>Pterygota</taxon>
        <taxon>Neoptera</taxon>
        <taxon>Endopterygota</taxon>
        <taxon>Coleoptera</taxon>
        <taxon>Polyphaga</taxon>
        <taxon>Elateriformia</taxon>
        <taxon>Elateroidea</taxon>
        <taxon>Lampyridae</taxon>
        <taxon>Lampyrinae</taxon>
        <taxon>Photinus</taxon>
    </lineage>
</organism>
<dbReference type="InterPro" id="IPR000718">
    <property type="entry name" value="Peptidase_M13"/>
</dbReference>
<evidence type="ECO:0000259" key="3">
    <source>
        <dbReference type="Pfam" id="PF05649"/>
    </source>
</evidence>
<dbReference type="InterPro" id="IPR042089">
    <property type="entry name" value="Peptidase_M13_dom_2"/>
</dbReference>
<sequence length="111" mass="12807">MVDIAVMFGANRLTAKTQLKKALEFEMKLSNVTMSMEDRRNYSLLYNPISVCDLQDMFPSIRWLEYLNSALNIPNVQIQETDIVIVSVPSYISELEKLINSTSKRLRQSNM</sequence>
<dbReference type="GO" id="GO:0005886">
    <property type="term" value="C:plasma membrane"/>
    <property type="evidence" value="ECO:0007669"/>
    <property type="project" value="UniProtKB-SubCell"/>
</dbReference>
<feature type="domain" description="Peptidase M13 N-terminal" evidence="3">
    <location>
        <begin position="1"/>
        <end position="106"/>
    </location>
</feature>
<dbReference type="InterPro" id="IPR008753">
    <property type="entry name" value="Peptidase_M13_N"/>
</dbReference>
<comment type="subcellular location">
    <subcellularLocation>
        <location evidence="1">Cell membrane</location>
        <topology evidence="1">Single-pass type II membrane protein</topology>
    </subcellularLocation>
</comment>
<dbReference type="AlphaFoldDB" id="A0A1Y1LUT0"/>
<reference evidence="4" key="1">
    <citation type="journal article" date="2016" name="Sci. Rep.">
        <title>Molecular characterization of firefly nuptial gifts: a multi-omics approach sheds light on postcopulatory sexual selection.</title>
        <authorList>
            <person name="Al-Wathiqui N."/>
            <person name="Fallon T.R."/>
            <person name="South A."/>
            <person name="Weng J.K."/>
            <person name="Lewis S.M."/>
        </authorList>
    </citation>
    <scope>NUCLEOTIDE SEQUENCE</scope>
</reference>
<evidence type="ECO:0000256" key="2">
    <source>
        <dbReference type="ARBA" id="ARBA00007357"/>
    </source>
</evidence>
<dbReference type="EMBL" id="GEZM01046246">
    <property type="protein sequence ID" value="JAV77383.1"/>
    <property type="molecule type" value="Transcribed_RNA"/>
</dbReference>
<evidence type="ECO:0000313" key="4">
    <source>
        <dbReference type="EMBL" id="JAV77392.1"/>
    </source>
</evidence>
<protein>
    <recommendedName>
        <fullName evidence="3">Peptidase M13 N-terminal domain-containing protein</fullName>
    </recommendedName>
</protein>
<dbReference type="Pfam" id="PF05649">
    <property type="entry name" value="Peptidase_M13_N"/>
    <property type="match status" value="1"/>
</dbReference>
<dbReference type="EMBL" id="GEZM01046241">
    <property type="protein sequence ID" value="JAV77392.1"/>
    <property type="molecule type" value="Transcribed_RNA"/>
</dbReference>
<name>A0A1Y1LUT0_PHOPY</name>
<proteinExistence type="inferred from homology"/>
<dbReference type="PROSITE" id="PS51885">
    <property type="entry name" value="NEPRILYSIN"/>
    <property type="match status" value="1"/>
</dbReference>
<dbReference type="Gene3D" id="1.10.1380.10">
    <property type="entry name" value="Neutral endopeptidase , domain2"/>
    <property type="match status" value="1"/>
</dbReference>
<dbReference type="SUPFAM" id="SSF55486">
    <property type="entry name" value="Metalloproteases ('zincins'), catalytic domain"/>
    <property type="match status" value="1"/>
</dbReference>
<accession>A0A1Y1LUT0</accession>
<dbReference type="GO" id="GO:0004222">
    <property type="term" value="F:metalloendopeptidase activity"/>
    <property type="evidence" value="ECO:0007669"/>
    <property type="project" value="InterPro"/>
</dbReference>
<evidence type="ECO:0000256" key="1">
    <source>
        <dbReference type="ARBA" id="ARBA00004401"/>
    </source>
</evidence>
<dbReference type="GO" id="GO:0006508">
    <property type="term" value="P:proteolysis"/>
    <property type="evidence" value="ECO:0007669"/>
    <property type="project" value="InterPro"/>
</dbReference>
<comment type="similarity">
    <text evidence="2">Belongs to the peptidase M13 family.</text>
</comment>